<evidence type="ECO:0000313" key="2">
    <source>
        <dbReference type="EMBL" id="MEA5455515.1"/>
    </source>
</evidence>
<protein>
    <submittedName>
        <fullName evidence="2">Fic family protein</fullName>
    </submittedName>
</protein>
<gene>
    <name evidence="2" type="ORF">SPF06_12345</name>
</gene>
<feature type="domain" description="Fido" evidence="1">
    <location>
        <begin position="1"/>
        <end position="71"/>
    </location>
</feature>
<accession>A0ABU5T788</accession>
<dbReference type="InterPro" id="IPR036597">
    <property type="entry name" value="Fido-like_dom_sf"/>
</dbReference>
<dbReference type="PROSITE" id="PS51459">
    <property type="entry name" value="FIDO"/>
    <property type="match status" value="1"/>
</dbReference>
<name>A0ABU5T788_9MICC</name>
<sequence length="71" mass="8129">MIVRLCDFANGKLAPDVYLPPVVRAVVIHFMAGYDHYFADGNGRTARALFYWSMLHEGYWLSQYVTISKSV</sequence>
<comment type="caution">
    <text evidence="2">The sequence shown here is derived from an EMBL/GenBank/DDBJ whole genome shotgun (WGS) entry which is preliminary data.</text>
</comment>
<dbReference type="InterPro" id="IPR003812">
    <property type="entry name" value="Fido"/>
</dbReference>
<evidence type="ECO:0000259" key="1">
    <source>
        <dbReference type="PROSITE" id="PS51459"/>
    </source>
</evidence>
<evidence type="ECO:0000313" key="3">
    <source>
        <dbReference type="Proteomes" id="UP001304769"/>
    </source>
</evidence>
<dbReference type="Proteomes" id="UP001304769">
    <property type="component" value="Unassembled WGS sequence"/>
</dbReference>
<keyword evidence="3" id="KW-1185">Reference proteome</keyword>
<proteinExistence type="predicted"/>
<dbReference type="EMBL" id="JAYGGQ010000009">
    <property type="protein sequence ID" value="MEA5455515.1"/>
    <property type="molecule type" value="Genomic_DNA"/>
</dbReference>
<dbReference type="SUPFAM" id="SSF140931">
    <property type="entry name" value="Fic-like"/>
    <property type="match status" value="1"/>
</dbReference>
<dbReference type="Gene3D" id="1.10.3290.10">
    <property type="entry name" value="Fido-like domain"/>
    <property type="match status" value="1"/>
</dbReference>
<dbReference type="Pfam" id="PF02661">
    <property type="entry name" value="Fic"/>
    <property type="match status" value="1"/>
</dbReference>
<reference evidence="2 3" key="1">
    <citation type="submission" date="2023-12" db="EMBL/GenBank/DDBJ databases">
        <title>Sinomonas terricola sp. nov, isolated from litchi orchard soil in Guangdong, PR China.</title>
        <authorList>
            <person name="Jiaxin W."/>
            <person name="Yang Z."/>
            <person name="Honghui Z."/>
        </authorList>
    </citation>
    <scope>NUCLEOTIDE SEQUENCE [LARGE SCALE GENOMIC DNA]</scope>
    <source>
        <strain evidence="2 3">JGH33</strain>
    </source>
</reference>
<organism evidence="2 3">
    <name type="scientific">Sinomonas terricola</name>
    <dbReference type="NCBI Taxonomy" id="3110330"/>
    <lineage>
        <taxon>Bacteria</taxon>
        <taxon>Bacillati</taxon>
        <taxon>Actinomycetota</taxon>
        <taxon>Actinomycetes</taxon>
        <taxon>Micrococcales</taxon>
        <taxon>Micrococcaceae</taxon>
        <taxon>Sinomonas</taxon>
    </lineage>
</organism>